<dbReference type="GO" id="GO:0051537">
    <property type="term" value="F:2 iron, 2 sulfur cluster binding"/>
    <property type="evidence" value="ECO:0007669"/>
    <property type="project" value="UniProtKB-KW"/>
</dbReference>
<reference evidence="10 11" key="1">
    <citation type="journal article" date="2014" name="BMC Genomics">
        <title>Comparison of environmental and isolate Sulfobacillus genomes reveals diverse carbon, sulfur, nitrogen, and hydrogen metabolisms.</title>
        <authorList>
            <person name="Justice N.B."/>
            <person name="Norman A."/>
            <person name="Brown C.T."/>
            <person name="Singh A."/>
            <person name="Thomas B.C."/>
            <person name="Banfield J.F."/>
        </authorList>
    </citation>
    <scope>NUCLEOTIDE SEQUENCE [LARGE SCALE GENOMIC DNA]</scope>
    <source>
        <strain evidence="10">AMDSBA4</strain>
    </source>
</reference>
<name>A0A2T2XH40_9FIRM</name>
<dbReference type="PROSITE" id="PS00570">
    <property type="entry name" value="RING_HYDROXYL_ALPHA"/>
    <property type="match status" value="1"/>
</dbReference>
<evidence type="ECO:0000256" key="1">
    <source>
        <dbReference type="ARBA" id="ARBA00008751"/>
    </source>
</evidence>
<dbReference type="InterPro" id="IPR017941">
    <property type="entry name" value="Rieske_2Fe-2S"/>
</dbReference>
<dbReference type="GO" id="GO:0005506">
    <property type="term" value="F:iron ion binding"/>
    <property type="evidence" value="ECO:0007669"/>
    <property type="project" value="InterPro"/>
</dbReference>
<keyword evidence="8" id="KW-0520">NAD</keyword>
<keyword evidence="3" id="KW-0479">Metal-binding</keyword>
<sequence>MHDADAINLATLPPRQLKEFLTNTVRPDDGFIPAYIFSHPVIHQLEMEKIFMTQWLFLAHESELPKVGDFVTRDLGGHSVIISRGQDNQVRIFLNMCRHRGMRLCRDDRGNEGAFHCPYHGFTYSNLGLLTGVPFQRDIYGDGFDKQNFGLIQAKVEIWAGLIFGTWSANPPSVKEFLGPMAWYLDLVVNRAEMEVTGPPQRWVVNASWKLGADNFVHDSYHTMYTHASIAKLGMVPAADYSKQGYQIDCGQGHGLNFGTPTPDFIFPQNLMDEYRSRLTSEQFSALSTMKNMIGTVFPNLSFLISATTFKGSRISNTTLRTWIPKGPGQVEVLAWVLTERNATPEWKEASLQSSMFTFSPSGIFEQDDMENFIDITANSRGALPLRDNIAFAYLAGLGRQPVEQFPWPGTAYDSKFLEHNARSFYRAWLKAVTSGGE</sequence>
<evidence type="ECO:0000256" key="4">
    <source>
        <dbReference type="ARBA" id="ARBA00022964"/>
    </source>
</evidence>
<dbReference type="Gene3D" id="3.90.380.10">
    <property type="entry name" value="Naphthalene 1,2-dioxygenase Alpha Subunit, Chain A, domain 1"/>
    <property type="match status" value="1"/>
</dbReference>
<keyword evidence="5" id="KW-0560">Oxidoreductase</keyword>
<keyword evidence="6" id="KW-0408">Iron</keyword>
<comment type="caution">
    <text evidence="10">The sequence shown here is derived from an EMBL/GenBank/DDBJ whole genome shotgun (WGS) entry which is preliminary data.</text>
</comment>
<dbReference type="SUPFAM" id="SSF50022">
    <property type="entry name" value="ISP domain"/>
    <property type="match status" value="1"/>
</dbReference>
<proteinExistence type="inferred from homology"/>
<evidence type="ECO:0000313" key="11">
    <source>
        <dbReference type="Proteomes" id="UP000242972"/>
    </source>
</evidence>
<dbReference type="SUPFAM" id="SSF55961">
    <property type="entry name" value="Bet v1-like"/>
    <property type="match status" value="1"/>
</dbReference>
<accession>A0A2T2XH40</accession>
<dbReference type="PANTHER" id="PTHR43756:SF1">
    <property type="entry name" value="3-PHENYLPROPIONATE_CINNAMIC ACID DIOXYGENASE SUBUNIT ALPHA"/>
    <property type="match status" value="1"/>
</dbReference>
<evidence type="ECO:0000256" key="8">
    <source>
        <dbReference type="ARBA" id="ARBA00023027"/>
    </source>
</evidence>
<evidence type="ECO:0000313" key="10">
    <source>
        <dbReference type="EMBL" id="PSR33809.1"/>
    </source>
</evidence>
<organism evidence="10 11">
    <name type="scientific">Sulfobacillus benefaciens</name>
    <dbReference type="NCBI Taxonomy" id="453960"/>
    <lineage>
        <taxon>Bacteria</taxon>
        <taxon>Bacillati</taxon>
        <taxon>Bacillota</taxon>
        <taxon>Clostridia</taxon>
        <taxon>Eubacteriales</taxon>
        <taxon>Clostridiales Family XVII. Incertae Sedis</taxon>
        <taxon>Sulfobacillus</taxon>
    </lineage>
</organism>
<evidence type="ECO:0000256" key="2">
    <source>
        <dbReference type="ARBA" id="ARBA00022714"/>
    </source>
</evidence>
<keyword evidence="4 10" id="KW-0223">Dioxygenase</keyword>
<dbReference type="GO" id="GO:0016705">
    <property type="term" value="F:oxidoreductase activity, acting on paired donors, with incorporation or reduction of molecular oxygen"/>
    <property type="evidence" value="ECO:0007669"/>
    <property type="project" value="UniProtKB-ARBA"/>
</dbReference>
<dbReference type="EMBL" id="PXYW01000016">
    <property type="protein sequence ID" value="PSR33809.1"/>
    <property type="molecule type" value="Genomic_DNA"/>
</dbReference>
<dbReference type="InterPro" id="IPR015879">
    <property type="entry name" value="Ring_hydroxy_dOase_asu_C_dom"/>
</dbReference>
<dbReference type="InterPro" id="IPR036922">
    <property type="entry name" value="Rieske_2Fe-2S_sf"/>
</dbReference>
<dbReference type="PROSITE" id="PS51296">
    <property type="entry name" value="RIESKE"/>
    <property type="match status" value="1"/>
</dbReference>
<protein>
    <submittedName>
        <fullName evidence="10">Aromatic ring-hydroxylating dioxygenase subunit alpha</fullName>
    </submittedName>
</protein>
<dbReference type="Pfam" id="PF00848">
    <property type="entry name" value="Ring_hydroxyl_A"/>
    <property type="match status" value="1"/>
</dbReference>
<comment type="similarity">
    <text evidence="1">Belongs to the bacterial ring-hydroxylating dioxygenase alpha subunit family.</text>
</comment>
<dbReference type="Pfam" id="PF00355">
    <property type="entry name" value="Rieske"/>
    <property type="match status" value="1"/>
</dbReference>
<gene>
    <name evidence="10" type="ORF">C7B46_08145</name>
</gene>
<dbReference type="GO" id="GO:0051213">
    <property type="term" value="F:dioxygenase activity"/>
    <property type="evidence" value="ECO:0007669"/>
    <property type="project" value="UniProtKB-KW"/>
</dbReference>
<evidence type="ECO:0000256" key="3">
    <source>
        <dbReference type="ARBA" id="ARBA00022723"/>
    </source>
</evidence>
<keyword evidence="2" id="KW-0001">2Fe-2S</keyword>
<feature type="domain" description="Rieske" evidence="9">
    <location>
        <begin position="56"/>
        <end position="165"/>
    </location>
</feature>
<evidence type="ECO:0000256" key="7">
    <source>
        <dbReference type="ARBA" id="ARBA00023014"/>
    </source>
</evidence>
<dbReference type="PRINTS" id="PR00090">
    <property type="entry name" value="RNGDIOXGNASE"/>
</dbReference>
<dbReference type="GO" id="GO:0004497">
    <property type="term" value="F:monooxygenase activity"/>
    <property type="evidence" value="ECO:0007669"/>
    <property type="project" value="UniProtKB-ARBA"/>
</dbReference>
<dbReference type="Gene3D" id="2.102.10.10">
    <property type="entry name" value="Rieske [2Fe-2S] iron-sulphur domain"/>
    <property type="match status" value="1"/>
</dbReference>
<evidence type="ECO:0000256" key="5">
    <source>
        <dbReference type="ARBA" id="ARBA00023002"/>
    </source>
</evidence>
<keyword evidence="7" id="KW-0411">Iron-sulfur</keyword>
<dbReference type="PANTHER" id="PTHR43756">
    <property type="entry name" value="CHOLINE MONOOXYGENASE, CHLOROPLASTIC"/>
    <property type="match status" value="1"/>
</dbReference>
<dbReference type="InterPro" id="IPR015881">
    <property type="entry name" value="ARHD_Rieske_2Fe_2S"/>
</dbReference>
<dbReference type="AlphaFoldDB" id="A0A2T2XH40"/>
<dbReference type="InterPro" id="IPR001663">
    <property type="entry name" value="Rng_hydr_dOase-A"/>
</dbReference>
<evidence type="ECO:0000259" key="9">
    <source>
        <dbReference type="PROSITE" id="PS51296"/>
    </source>
</evidence>
<dbReference type="Proteomes" id="UP000242972">
    <property type="component" value="Unassembled WGS sequence"/>
</dbReference>
<evidence type="ECO:0000256" key="6">
    <source>
        <dbReference type="ARBA" id="ARBA00023004"/>
    </source>
</evidence>